<keyword evidence="7" id="KW-1185">Reference proteome</keyword>
<reference evidence="6 7" key="1">
    <citation type="journal article" date="2018" name="BMC Genomics">
        <title>The genome of Naegleria lovaniensis, the basis for a comparative approach to unravel pathogenicity factors of the human pathogenic amoeba N. fowleri.</title>
        <authorList>
            <person name="Liechti N."/>
            <person name="Schurch N."/>
            <person name="Bruggmann R."/>
            <person name="Wittwer M."/>
        </authorList>
    </citation>
    <scope>NUCLEOTIDE SEQUENCE [LARGE SCALE GENOMIC DNA]</scope>
    <source>
        <strain evidence="6 7">ATCC 30569</strain>
    </source>
</reference>
<name>A0AA88GUE7_NAELO</name>
<dbReference type="SMART" id="SM01238">
    <property type="entry name" value="IGR"/>
    <property type="match status" value="1"/>
</dbReference>
<dbReference type="RefSeq" id="XP_044551082.1">
    <property type="nucleotide sequence ID" value="XM_044691509.1"/>
</dbReference>
<comment type="caution">
    <text evidence="6">The sequence shown here is derived from an EMBL/GenBank/DDBJ whole genome shotgun (WGS) entry which is preliminary data.</text>
</comment>
<evidence type="ECO:0000313" key="7">
    <source>
        <dbReference type="Proteomes" id="UP000816034"/>
    </source>
</evidence>
<dbReference type="GeneID" id="68094581"/>
<organism evidence="6 7">
    <name type="scientific">Naegleria lovaniensis</name>
    <name type="common">Amoeba</name>
    <dbReference type="NCBI Taxonomy" id="51637"/>
    <lineage>
        <taxon>Eukaryota</taxon>
        <taxon>Discoba</taxon>
        <taxon>Heterolobosea</taxon>
        <taxon>Tetramitia</taxon>
        <taxon>Eutetramitia</taxon>
        <taxon>Vahlkampfiidae</taxon>
        <taxon>Naegleria</taxon>
    </lineage>
</organism>
<dbReference type="Pfam" id="PF09597">
    <property type="entry name" value="SAM_Ribosomal_mS41"/>
    <property type="match status" value="1"/>
</dbReference>
<comment type="subcellular location">
    <subcellularLocation>
        <location evidence="1">Mitochondrion</location>
    </subcellularLocation>
</comment>
<evidence type="ECO:0000256" key="3">
    <source>
        <dbReference type="ARBA" id="ARBA00023128"/>
    </source>
</evidence>
<dbReference type="EMBL" id="PYSW02000014">
    <property type="protein sequence ID" value="KAG2387090.1"/>
    <property type="molecule type" value="Genomic_DNA"/>
</dbReference>
<dbReference type="InterPro" id="IPR039603">
    <property type="entry name" value="Ribosomal_mS41"/>
</dbReference>
<dbReference type="AlphaFoldDB" id="A0AA88GUE7"/>
<dbReference type="PANTHER" id="PTHR28235">
    <property type="entry name" value="PROTEIN FYV4, MITOCHONDRIAL"/>
    <property type="match status" value="1"/>
</dbReference>
<evidence type="ECO:0000313" key="6">
    <source>
        <dbReference type="EMBL" id="KAG2387090.1"/>
    </source>
</evidence>
<feature type="domain" description="Small ribosomal subunit protein mS41 SAM" evidence="5">
    <location>
        <begin position="108"/>
        <end position="163"/>
    </location>
</feature>
<accession>A0AA88GUE7</accession>
<sequence length="174" mass="20256">MHSRSSSLYHHGKKLLLSSSSLPSSSLNVILGSNIAHSRNSISTIKQNEYKLLVLNNYQNTCARFYADEAAEEEEEDEETKLRRKLESLPKPKIDPLLIPRRRRGITLESFLKNIGKGCEEHIDKFKSWEDLFTSKTLKLKAKEIPVAQRRWILKWLERYRKGEVPGFPQTYLK</sequence>
<gene>
    <name evidence="6" type="ORF">C9374_002125</name>
</gene>
<dbReference type="Proteomes" id="UP000816034">
    <property type="component" value="Unassembled WGS sequence"/>
</dbReference>
<dbReference type="GO" id="GO:0005739">
    <property type="term" value="C:mitochondrion"/>
    <property type="evidence" value="ECO:0007669"/>
    <property type="project" value="UniProtKB-SubCell"/>
</dbReference>
<evidence type="ECO:0000256" key="1">
    <source>
        <dbReference type="ARBA" id="ARBA00004173"/>
    </source>
</evidence>
<evidence type="ECO:0000256" key="4">
    <source>
        <dbReference type="ARBA" id="ARBA00035129"/>
    </source>
</evidence>
<dbReference type="InterPro" id="IPR019083">
    <property type="entry name" value="SAM_Ribosomal_mS41"/>
</dbReference>
<keyword evidence="3" id="KW-0496">Mitochondrion</keyword>
<comment type="similarity">
    <text evidence="2">Belongs to the mitochondrion-specific ribosomal protein mS41 family.</text>
</comment>
<dbReference type="PANTHER" id="PTHR28235:SF1">
    <property type="entry name" value="SMALL RIBOSOMAL SUBUNIT PROTEIN MS41"/>
    <property type="match status" value="1"/>
</dbReference>
<evidence type="ECO:0000256" key="2">
    <source>
        <dbReference type="ARBA" id="ARBA00010492"/>
    </source>
</evidence>
<evidence type="ECO:0000259" key="5">
    <source>
        <dbReference type="SMART" id="SM01238"/>
    </source>
</evidence>
<protein>
    <recommendedName>
        <fullName evidence="4">Small ribosomal subunit protein mS41</fullName>
    </recommendedName>
</protein>
<proteinExistence type="inferred from homology"/>